<sequence>MFPVRKPCLFLSVLAESMCHFCGGMEHLLVYHRHISKTEAEKLLGEMDKDGSYLIRDSETVPGTYCICVLCRGCVYTYRLYQETGLWTVETESGTKERLFRNVRNLVEAFQKPNQGLVLPLLYPANVNSPPN</sequence>
<name>A0AAY4END7_9TELE</name>
<evidence type="ECO:0000259" key="6">
    <source>
        <dbReference type="PROSITE" id="PS50001"/>
    </source>
</evidence>
<dbReference type="PANTHER" id="PTHR46051">
    <property type="entry name" value="SH2 DOMAIN-CONTAINING PROTEIN"/>
    <property type="match status" value="1"/>
</dbReference>
<proteinExistence type="predicted"/>
<accession>A0AAY4END7</accession>
<evidence type="ECO:0000256" key="1">
    <source>
        <dbReference type="ARBA" id="ARBA00022588"/>
    </source>
</evidence>
<dbReference type="Pfam" id="PF00017">
    <property type="entry name" value="SH2"/>
    <property type="match status" value="1"/>
</dbReference>
<dbReference type="RefSeq" id="XP_028840301.1">
    <property type="nucleotide sequence ID" value="XM_028984468.1"/>
</dbReference>
<evidence type="ECO:0000313" key="8">
    <source>
        <dbReference type="Proteomes" id="UP000694580"/>
    </source>
</evidence>
<evidence type="ECO:0000256" key="4">
    <source>
        <dbReference type="ARBA" id="ARBA00023130"/>
    </source>
</evidence>
<evidence type="ECO:0000313" key="7">
    <source>
        <dbReference type="Ensembl" id="ENSDCDP00010059157.1"/>
    </source>
</evidence>
<evidence type="ECO:0000256" key="5">
    <source>
        <dbReference type="PROSITE-ProRule" id="PRU00191"/>
    </source>
</evidence>
<dbReference type="GO" id="GO:0050776">
    <property type="term" value="P:regulation of immune response"/>
    <property type="evidence" value="ECO:0007669"/>
    <property type="project" value="TreeGrafter"/>
</dbReference>
<dbReference type="AlphaFoldDB" id="A0AAY4END7"/>
<dbReference type="GO" id="GO:0009966">
    <property type="term" value="P:regulation of signal transduction"/>
    <property type="evidence" value="ECO:0007669"/>
    <property type="project" value="TreeGrafter"/>
</dbReference>
<dbReference type="SMART" id="SM00252">
    <property type="entry name" value="SH2"/>
    <property type="match status" value="1"/>
</dbReference>
<dbReference type="PANTHER" id="PTHR46051:SF1">
    <property type="entry name" value="INOSITOL POLYPHOSPHATE-RELATED PHOSPHATASE DOMAIN-CONTAINING PROTEIN"/>
    <property type="match status" value="1"/>
</dbReference>
<feature type="domain" description="SH2" evidence="6">
    <location>
        <begin position="30"/>
        <end position="125"/>
    </location>
</feature>
<dbReference type="Gene3D" id="3.30.505.10">
    <property type="entry name" value="SH2 domain"/>
    <property type="match status" value="1"/>
</dbReference>
<reference evidence="7 8" key="1">
    <citation type="submission" date="2020-06" db="EMBL/GenBank/DDBJ databases">
        <authorList>
            <consortium name="Wellcome Sanger Institute Data Sharing"/>
        </authorList>
    </citation>
    <scope>NUCLEOTIDE SEQUENCE [LARGE SCALE GENOMIC DNA]</scope>
</reference>
<organism evidence="7 8">
    <name type="scientific">Denticeps clupeoides</name>
    <name type="common">denticle herring</name>
    <dbReference type="NCBI Taxonomy" id="299321"/>
    <lineage>
        <taxon>Eukaryota</taxon>
        <taxon>Metazoa</taxon>
        <taxon>Chordata</taxon>
        <taxon>Craniata</taxon>
        <taxon>Vertebrata</taxon>
        <taxon>Euteleostomi</taxon>
        <taxon>Actinopterygii</taxon>
        <taxon>Neopterygii</taxon>
        <taxon>Teleostei</taxon>
        <taxon>Clupei</taxon>
        <taxon>Clupeiformes</taxon>
        <taxon>Denticipitoidei</taxon>
        <taxon>Denticipitidae</taxon>
        <taxon>Denticeps</taxon>
    </lineage>
</organism>
<dbReference type="Proteomes" id="UP000694580">
    <property type="component" value="Chromosome 6"/>
</dbReference>
<reference evidence="7" key="2">
    <citation type="submission" date="2025-08" db="UniProtKB">
        <authorList>
            <consortium name="Ensembl"/>
        </authorList>
    </citation>
    <scope>IDENTIFICATION</scope>
</reference>
<dbReference type="GeneTree" id="ENSGT00940000155920"/>
<dbReference type="InterPro" id="IPR036860">
    <property type="entry name" value="SH2_dom_sf"/>
</dbReference>
<evidence type="ECO:0000256" key="2">
    <source>
        <dbReference type="ARBA" id="ARBA00022859"/>
    </source>
</evidence>
<reference evidence="7" key="3">
    <citation type="submission" date="2025-09" db="UniProtKB">
        <authorList>
            <consortium name="Ensembl"/>
        </authorList>
    </citation>
    <scope>IDENTIFICATION</scope>
</reference>
<protein>
    <recommendedName>
        <fullName evidence="6">SH2 domain-containing protein</fullName>
    </recommendedName>
</protein>
<dbReference type="PROSITE" id="PS50001">
    <property type="entry name" value="SH2"/>
    <property type="match status" value="1"/>
</dbReference>
<keyword evidence="4" id="KW-1064">Adaptive immunity</keyword>
<dbReference type="GO" id="GO:0045087">
    <property type="term" value="P:innate immune response"/>
    <property type="evidence" value="ECO:0007669"/>
    <property type="project" value="UniProtKB-KW"/>
</dbReference>
<evidence type="ECO:0000256" key="3">
    <source>
        <dbReference type="ARBA" id="ARBA00022999"/>
    </source>
</evidence>
<keyword evidence="1" id="KW-0399">Innate immunity</keyword>
<dbReference type="GeneID" id="114792929"/>
<dbReference type="PRINTS" id="PR00401">
    <property type="entry name" value="SH2DOMAIN"/>
</dbReference>
<dbReference type="GO" id="GO:0002250">
    <property type="term" value="P:adaptive immune response"/>
    <property type="evidence" value="ECO:0007669"/>
    <property type="project" value="UniProtKB-KW"/>
</dbReference>
<gene>
    <name evidence="7" type="primary">sh2d1aa</name>
</gene>
<dbReference type="InterPro" id="IPR000980">
    <property type="entry name" value="SH2"/>
</dbReference>
<keyword evidence="8" id="KW-1185">Reference proteome</keyword>
<dbReference type="Ensembl" id="ENSDCDT00010069868.1">
    <property type="protein sequence ID" value="ENSDCDP00010059157.1"/>
    <property type="gene ID" value="ENSDCDG00010033126.1"/>
</dbReference>
<keyword evidence="2" id="KW-0391">Immunity</keyword>
<dbReference type="SUPFAM" id="SSF55550">
    <property type="entry name" value="SH2 domain"/>
    <property type="match status" value="1"/>
</dbReference>
<keyword evidence="3 5" id="KW-0727">SH2 domain</keyword>